<dbReference type="AlphaFoldDB" id="A0A3M7S5M4"/>
<accession>A0A3M7S5M4</accession>
<keyword evidence="2" id="KW-0812">Transmembrane</keyword>
<keyword evidence="4" id="KW-0472">Membrane</keyword>
<keyword evidence="7" id="KW-1185">Reference proteome</keyword>
<dbReference type="InterPro" id="IPR009644">
    <property type="entry name" value="FKTN/MNN4/W02B3.4-1"/>
</dbReference>
<feature type="signal peptide" evidence="5">
    <location>
        <begin position="1"/>
        <end position="26"/>
    </location>
</feature>
<organism evidence="6 7">
    <name type="scientific">Brachionus plicatilis</name>
    <name type="common">Marine rotifer</name>
    <name type="synonym">Brachionus muelleri</name>
    <dbReference type="NCBI Taxonomy" id="10195"/>
    <lineage>
        <taxon>Eukaryota</taxon>
        <taxon>Metazoa</taxon>
        <taxon>Spiralia</taxon>
        <taxon>Gnathifera</taxon>
        <taxon>Rotifera</taxon>
        <taxon>Eurotatoria</taxon>
        <taxon>Monogononta</taxon>
        <taxon>Pseudotrocha</taxon>
        <taxon>Ploima</taxon>
        <taxon>Brachionidae</taxon>
        <taxon>Brachionus</taxon>
    </lineage>
</organism>
<dbReference type="GO" id="GO:0016020">
    <property type="term" value="C:membrane"/>
    <property type="evidence" value="ECO:0007669"/>
    <property type="project" value="UniProtKB-SubCell"/>
</dbReference>
<evidence type="ECO:0000256" key="4">
    <source>
        <dbReference type="ARBA" id="ARBA00023136"/>
    </source>
</evidence>
<comment type="caution">
    <text evidence="6">The sequence shown here is derived from an EMBL/GenBank/DDBJ whole genome shotgun (WGS) entry which is preliminary data.</text>
</comment>
<protein>
    <submittedName>
        <fullName evidence="6">Fukutin isoform X1</fullName>
    </submittedName>
</protein>
<feature type="chain" id="PRO_5018066323" evidence="5">
    <location>
        <begin position="27"/>
        <end position="399"/>
    </location>
</feature>
<comment type="subcellular location">
    <subcellularLocation>
        <location evidence="1">Membrane</location>
        <topology evidence="1">Single-pass membrane protein</topology>
    </subcellularLocation>
</comment>
<keyword evidence="5" id="KW-0732">Signal</keyword>
<keyword evidence="3" id="KW-1133">Transmembrane helix</keyword>
<evidence type="ECO:0000256" key="3">
    <source>
        <dbReference type="ARBA" id="ARBA00022989"/>
    </source>
</evidence>
<reference evidence="6 7" key="1">
    <citation type="journal article" date="2018" name="Sci. Rep.">
        <title>Genomic signatures of local adaptation to the degree of environmental predictability in rotifers.</title>
        <authorList>
            <person name="Franch-Gras L."/>
            <person name="Hahn C."/>
            <person name="Garcia-Roger E.M."/>
            <person name="Carmona M.J."/>
            <person name="Serra M."/>
            <person name="Gomez A."/>
        </authorList>
    </citation>
    <scope>NUCLEOTIDE SEQUENCE [LARGE SCALE GENOMIC DNA]</scope>
    <source>
        <strain evidence="6">HYR1</strain>
    </source>
</reference>
<proteinExistence type="predicted"/>
<dbReference type="EMBL" id="REGN01002011">
    <property type="protein sequence ID" value="RNA30947.1"/>
    <property type="molecule type" value="Genomic_DNA"/>
</dbReference>
<evidence type="ECO:0000256" key="2">
    <source>
        <dbReference type="ARBA" id="ARBA00022692"/>
    </source>
</evidence>
<sequence length="399" mass="47225">MNFMKKFVFPFLGFLIFLIFFSSKKPKCELKIDEKIQDEYTEILGHLYSLGTIKNIFYSSISQALTPVSNNSEFEQTDFFTYGLEINRVLSFIKAFNLNALPCQMILTSSHSFNKTFPAAIYIKCVQFIVHIPIFYPRGNFFWIPCDNYQLNNRVKLFNDHQRALNKFHTKAVFENNQNFIIPVDFEKFIYDYNRSKFIDCNLDLAESKSFRKDYWLSAGTLLGWYRDCGIIPHTTDGDIGLLAEQYSPNFEKAFLNSDKVPMVKKLGFVNDSLEFRVGSEALPIDLFFNYIHNQTHMMYSIQAFRKVYRIFLTRKQNFCSAQLFEEKFFVPCEPDLMLDEIYGKNLWKNPDKTNKMSPNILLWKKWSLDEWKNAKFLCEWKPYSARLFFLLIKLHNLS</sequence>
<gene>
    <name evidence="6" type="ORF">BpHYR1_053999</name>
</gene>
<evidence type="ECO:0000313" key="6">
    <source>
        <dbReference type="EMBL" id="RNA30947.1"/>
    </source>
</evidence>
<dbReference type="OrthoDB" id="10072116at2759"/>
<evidence type="ECO:0000313" key="7">
    <source>
        <dbReference type="Proteomes" id="UP000276133"/>
    </source>
</evidence>
<dbReference type="Proteomes" id="UP000276133">
    <property type="component" value="Unassembled WGS sequence"/>
</dbReference>
<dbReference type="PANTHER" id="PTHR15407:SF28">
    <property type="entry name" value="RIBITOL-5-PHOSPHATE TRANSFERASE FKTN"/>
    <property type="match status" value="1"/>
</dbReference>
<evidence type="ECO:0000256" key="5">
    <source>
        <dbReference type="SAM" id="SignalP"/>
    </source>
</evidence>
<dbReference type="PANTHER" id="PTHR15407">
    <property type="entry name" value="FUKUTIN-RELATED"/>
    <property type="match status" value="1"/>
</dbReference>
<dbReference type="STRING" id="10195.A0A3M7S5M4"/>
<evidence type="ECO:0000256" key="1">
    <source>
        <dbReference type="ARBA" id="ARBA00004167"/>
    </source>
</evidence>
<name>A0A3M7S5M4_BRAPC</name>